<dbReference type="PANTHER" id="PTHR43648">
    <property type="entry name" value="ELECTRON TRANSFER FLAVOPROTEIN BETA SUBUNIT LYSINE METHYLTRANSFERASE"/>
    <property type="match status" value="1"/>
</dbReference>
<evidence type="ECO:0000256" key="6">
    <source>
        <dbReference type="SAM" id="Phobius"/>
    </source>
</evidence>
<dbReference type="GO" id="GO:0032259">
    <property type="term" value="P:methylation"/>
    <property type="evidence" value="ECO:0007669"/>
    <property type="project" value="UniProtKB-KW"/>
</dbReference>
<dbReference type="GO" id="GO:0008168">
    <property type="term" value="F:methyltransferase activity"/>
    <property type="evidence" value="ECO:0007669"/>
    <property type="project" value="UniProtKB-KW"/>
</dbReference>
<keyword evidence="6" id="KW-0472">Membrane</keyword>
<feature type="transmembrane region" description="Helical" evidence="6">
    <location>
        <begin position="21"/>
        <end position="42"/>
    </location>
</feature>
<comment type="similarity">
    <text evidence="3">Belongs to the methyltransferase superfamily. ETFBKMT family.</text>
</comment>
<dbReference type="SUPFAM" id="SSF53335">
    <property type="entry name" value="S-adenosyl-L-methionine-dependent methyltransferases"/>
    <property type="match status" value="1"/>
</dbReference>
<proteinExistence type="inferred from homology"/>
<dbReference type="InterPro" id="IPR029063">
    <property type="entry name" value="SAM-dependent_MTases_sf"/>
</dbReference>
<evidence type="ECO:0000256" key="4">
    <source>
        <dbReference type="ARBA" id="ARBA00041867"/>
    </source>
</evidence>
<evidence type="ECO:0000256" key="2">
    <source>
        <dbReference type="ARBA" id="ARBA00022679"/>
    </source>
</evidence>
<dbReference type="InterPro" id="IPR050078">
    <property type="entry name" value="Ribosomal_L11_MeTrfase_PrmA"/>
</dbReference>
<evidence type="ECO:0000313" key="7">
    <source>
        <dbReference type="EMBL" id="BES90163.1"/>
    </source>
</evidence>
<protein>
    <recommendedName>
        <fullName evidence="5">ETFB lysine methyltransferase</fullName>
    </recommendedName>
    <alternativeName>
        <fullName evidence="4">Protein N-lysine methyltransferase METTL20</fullName>
    </alternativeName>
</protein>
<evidence type="ECO:0000313" key="8">
    <source>
        <dbReference type="Proteomes" id="UP001307889"/>
    </source>
</evidence>
<dbReference type="PANTHER" id="PTHR43648:SF1">
    <property type="entry name" value="ELECTRON TRANSFER FLAVOPROTEIN BETA SUBUNIT LYSINE METHYLTRANSFERASE"/>
    <property type="match status" value="1"/>
</dbReference>
<keyword evidence="1 7" id="KW-0489">Methyltransferase</keyword>
<dbReference type="Pfam" id="PF06325">
    <property type="entry name" value="PrmA"/>
    <property type="match status" value="1"/>
</dbReference>
<gene>
    <name evidence="7" type="ORF">NTJ_02971</name>
</gene>
<keyword evidence="8" id="KW-1185">Reference proteome</keyword>
<keyword evidence="6" id="KW-1133">Transmembrane helix</keyword>
<evidence type="ECO:0000256" key="3">
    <source>
        <dbReference type="ARBA" id="ARBA00037932"/>
    </source>
</evidence>
<dbReference type="EMBL" id="AP028910">
    <property type="protein sequence ID" value="BES90163.1"/>
    <property type="molecule type" value="Genomic_DNA"/>
</dbReference>
<dbReference type="Proteomes" id="UP001307889">
    <property type="component" value="Chromosome 2"/>
</dbReference>
<evidence type="ECO:0000256" key="5">
    <source>
        <dbReference type="ARBA" id="ARBA00042266"/>
    </source>
</evidence>
<name>A0ABN7ACY2_9HEMI</name>
<organism evidence="7 8">
    <name type="scientific">Nesidiocoris tenuis</name>
    <dbReference type="NCBI Taxonomy" id="355587"/>
    <lineage>
        <taxon>Eukaryota</taxon>
        <taxon>Metazoa</taxon>
        <taxon>Ecdysozoa</taxon>
        <taxon>Arthropoda</taxon>
        <taxon>Hexapoda</taxon>
        <taxon>Insecta</taxon>
        <taxon>Pterygota</taxon>
        <taxon>Neoptera</taxon>
        <taxon>Paraneoptera</taxon>
        <taxon>Hemiptera</taxon>
        <taxon>Heteroptera</taxon>
        <taxon>Panheteroptera</taxon>
        <taxon>Cimicomorpha</taxon>
        <taxon>Miridae</taxon>
        <taxon>Dicyphina</taxon>
        <taxon>Nesidiocoris</taxon>
    </lineage>
</organism>
<keyword evidence="6" id="KW-0812">Transmembrane</keyword>
<reference evidence="7 8" key="1">
    <citation type="submission" date="2023-09" db="EMBL/GenBank/DDBJ databases">
        <title>Nesidiocoris tenuis whole genome shotgun sequence.</title>
        <authorList>
            <person name="Shibata T."/>
            <person name="Shimoda M."/>
            <person name="Kobayashi T."/>
            <person name="Uehara T."/>
        </authorList>
    </citation>
    <scope>NUCLEOTIDE SEQUENCE [LARGE SCALE GENOMIC DNA]</scope>
    <source>
        <strain evidence="7 8">Japan</strain>
    </source>
</reference>
<sequence length="291" mass="32774">MREPLKSCPNQYRSHSLSGECYLVPLVLIVGISFVNIIQLLVQFLNFIHSAASIAKYSGTCPAPANMRLSVKHKRLPLRQLISKLTNKSRDHLTPELEMRLITPDSPLWKCRPEECPFVDPYWAFYWPGGQALTRFILDNSNIFQRKNILDVGCGCGASSIAAAIVGAKLVLANDIDTTACEATALNARLNRTNTLHILNDNILNKKSTSLGHVDIVLIGDMFYDSEFSQMLLDWLRTIKKSRVFVGDPGRHGLDNLTRSQEIQLVSEYDLLDHTVLENNGFKTSRVWEVF</sequence>
<evidence type="ECO:0000256" key="1">
    <source>
        <dbReference type="ARBA" id="ARBA00022603"/>
    </source>
</evidence>
<keyword evidence="2" id="KW-0808">Transferase</keyword>
<dbReference type="Gene3D" id="3.40.50.150">
    <property type="entry name" value="Vaccinia Virus protein VP39"/>
    <property type="match status" value="1"/>
</dbReference>
<dbReference type="CDD" id="cd02440">
    <property type="entry name" value="AdoMet_MTases"/>
    <property type="match status" value="1"/>
</dbReference>
<accession>A0ABN7ACY2</accession>